<accession>A0A2G1DNS3</accession>
<sequence length="71" mass="7783">MWVAILLAIGFAVIGTIALSDYIICSVCYALSALCIVICLVMLSIGDDCQKMGMFRVGNFIYECQLIDKPK</sequence>
<feature type="transmembrane region" description="Helical" evidence="1">
    <location>
        <begin position="29"/>
        <end position="46"/>
    </location>
</feature>
<keyword evidence="3" id="KW-1185">Reference proteome</keyword>
<reference evidence="2 3" key="1">
    <citation type="submission" date="2017-10" db="EMBL/GenBank/DDBJ databases">
        <title>Draft genome sequences of Aggregatibacter actinomycetemcomitans strains 310a and 310b.</title>
        <authorList>
            <person name="May A.C."/>
            <person name="Ohta H."/>
            <person name="Maeda H."/>
            <person name="Kokeguchi S."/>
            <person name="Cugini C."/>
        </authorList>
    </citation>
    <scope>NUCLEOTIDE SEQUENCE [LARGE SCALE GENOMIC DNA]</scope>
    <source>
        <strain evidence="2 3">310b</strain>
    </source>
</reference>
<evidence type="ECO:0000313" key="2">
    <source>
        <dbReference type="EMBL" id="PHO20044.1"/>
    </source>
</evidence>
<dbReference type="Proteomes" id="UP000226080">
    <property type="component" value="Unassembled WGS sequence"/>
</dbReference>
<dbReference type="EMBL" id="PCGW01000018">
    <property type="protein sequence ID" value="PHO20044.1"/>
    <property type="molecule type" value="Genomic_DNA"/>
</dbReference>
<keyword evidence="1" id="KW-0812">Transmembrane</keyword>
<evidence type="ECO:0000313" key="3">
    <source>
        <dbReference type="Proteomes" id="UP000226080"/>
    </source>
</evidence>
<evidence type="ECO:0000256" key="1">
    <source>
        <dbReference type="SAM" id="Phobius"/>
    </source>
</evidence>
<keyword evidence="1" id="KW-0472">Membrane</keyword>
<name>A0A2G1DNS3_AGGAC</name>
<protein>
    <submittedName>
        <fullName evidence="2">Uncharacterized protein</fullName>
    </submittedName>
</protein>
<organism evidence="2 3">
    <name type="scientific">Aggregatibacter actinomycetemcomitans</name>
    <name type="common">Actinobacillus actinomycetemcomitans</name>
    <name type="synonym">Haemophilus actinomycetemcomitans</name>
    <dbReference type="NCBI Taxonomy" id="714"/>
    <lineage>
        <taxon>Bacteria</taxon>
        <taxon>Pseudomonadati</taxon>
        <taxon>Pseudomonadota</taxon>
        <taxon>Gammaproteobacteria</taxon>
        <taxon>Pasteurellales</taxon>
        <taxon>Pasteurellaceae</taxon>
        <taxon>Aggregatibacter</taxon>
    </lineage>
</organism>
<keyword evidence="1" id="KW-1133">Transmembrane helix</keyword>
<proteinExistence type="predicted"/>
<comment type="caution">
    <text evidence="2">The sequence shown here is derived from an EMBL/GenBank/DDBJ whole genome shotgun (WGS) entry which is preliminary data.</text>
</comment>
<gene>
    <name evidence="2" type="ORF">CQR80_08885</name>
</gene>